<proteinExistence type="inferred from homology"/>
<comment type="similarity">
    <text evidence="9">Belongs to the Cyclase 1 superfamily. KynB family.</text>
</comment>
<evidence type="ECO:0000256" key="9">
    <source>
        <dbReference type="HAMAP-Rule" id="MF_01969"/>
    </source>
</evidence>
<feature type="active site" description="Proton donor/acceptor" evidence="9">
    <location>
        <position position="60"/>
    </location>
</feature>
<comment type="cofactor">
    <cofactor evidence="9">
        <name>Zn(2+)</name>
        <dbReference type="ChEBI" id="CHEBI:29105"/>
    </cofactor>
    <text evidence="9">Binds 2 zinc ions per subunit.</text>
</comment>
<dbReference type="InterPro" id="IPR037175">
    <property type="entry name" value="KFase_sf"/>
</dbReference>
<feature type="binding site" evidence="9">
    <location>
        <position position="161"/>
    </location>
    <ligand>
        <name>Zn(2+)</name>
        <dbReference type="ChEBI" id="CHEBI:29105"/>
        <label>2</label>
    </ligand>
</feature>
<sequence length="209" mass="23269">MKTSKWIDISQPLNNDIATWPGDTPFSYEVSWSKEESGSVNVGKLTMSIHTGTHIDAPFHFDNEGKKVIDLDIQVYVGPTRIIDVSNLESIGKKELENFHLEGVERLLLRTSSHNKVNEFPDVIPYLRADIAPFLSEKGIRLIGVDVPSVDPLDDKELAAHHQLFKYGIHILENVVLDHVADGDYELIALPLALTDADGSPVRAVIRPI</sequence>
<keyword evidence="5 9" id="KW-0862">Zinc</keyword>
<feature type="binding site" evidence="9">
    <location>
        <position position="56"/>
    </location>
    <ligand>
        <name>Zn(2+)</name>
        <dbReference type="ChEBI" id="CHEBI:29105"/>
        <label>1</label>
    </ligand>
</feature>
<dbReference type="PANTHER" id="PTHR31118:SF32">
    <property type="entry name" value="KYNURENINE FORMAMIDASE"/>
    <property type="match status" value="1"/>
</dbReference>
<dbReference type="UniPathway" id="UPA00333">
    <property type="reaction ID" value="UER00454"/>
</dbReference>
<dbReference type="SUPFAM" id="SSF102198">
    <property type="entry name" value="Putative cyclase"/>
    <property type="match status" value="1"/>
</dbReference>
<dbReference type="GO" id="GO:0019441">
    <property type="term" value="P:L-tryptophan catabolic process to kynurenine"/>
    <property type="evidence" value="ECO:0007669"/>
    <property type="project" value="UniProtKB-UniRule"/>
</dbReference>
<feature type="binding site" evidence="9">
    <location>
        <position position="54"/>
    </location>
    <ligand>
        <name>Zn(2+)</name>
        <dbReference type="ChEBI" id="CHEBI:29105"/>
        <label>1</label>
    </ligand>
</feature>
<feature type="binding site" evidence="9">
    <location>
        <position position="173"/>
    </location>
    <ligand>
        <name>Zn(2+)</name>
        <dbReference type="ChEBI" id="CHEBI:29105"/>
        <label>1</label>
    </ligand>
</feature>
<evidence type="ECO:0000256" key="1">
    <source>
        <dbReference type="ARBA" id="ARBA00002204"/>
    </source>
</evidence>
<keyword evidence="4 9" id="KW-0378">Hydrolase</keyword>
<evidence type="ECO:0000256" key="3">
    <source>
        <dbReference type="ARBA" id="ARBA00022723"/>
    </source>
</evidence>
<evidence type="ECO:0000256" key="4">
    <source>
        <dbReference type="ARBA" id="ARBA00022801"/>
    </source>
</evidence>
<comment type="catalytic activity">
    <reaction evidence="7 9">
        <text>N-formyl-L-kynurenine + H2O = L-kynurenine + formate + H(+)</text>
        <dbReference type="Rhea" id="RHEA:13009"/>
        <dbReference type="ChEBI" id="CHEBI:15377"/>
        <dbReference type="ChEBI" id="CHEBI:15378"/>
        <dbReference type="ChEBI" id="CHEBI:15740"/>
        <dbReference type="ChEBI" id="CHEBI:57959"/>
        <dbReference type="ChEBI" id="CHEBI:58629"/>
        <dbReference type="EC" id="3.5.1.9"/>
    </reaction>
</comment>
<evidence type="ECO:0000256" key="7">
    <source>
        <dbReference type="ARBA" id="ARBA00048496"/>
    </source>
</evidence>
<dbReference type="OrthoDB" id="9796085at2"/>
<dbReference type="EC" id="3.5.1.9" evidence="9"/>
<comment type="pathway">
    <text evidence="8 9">Amino-acid degradation; L-tryptophan degradation via kynurenine pathway; L-kynurenine from L-tryptophan: step 2/2.</text>
</comment>
<dbReference type="RefSeq" id="WP_088229294.1">
    <property type="nucleotide sequence ID" value="NZ_JARXKI010000003.1"/>
</dbReference>
<keyword evidence="6 9" id="KW-0823">Tryptophan catabolism</keyword>
<evidence type="ECO:0000256" key="6">
    <source>
        <dbReference type="ARBA" id="ARBA00023079"/>
    </source>
</evidence>
<comment type="function">
    <text evidence="1 9">Catalyzes the hydrolysis of N-formyl-L-kynurenine to L-kynurenine, the second step in the kynurenine pathway of tryptophan degradation.</text>
</comment>
<feature type="binding site" evidence="9">
    <location>
        <position position="173"/>
    </location>
    <ligand>
        <name>Zn(2+)</name>
        <dbReference type="ChEBI" id="CHEBI:29105"/>
        <label>2</label>
    </ligand>
</feature>
<evidence type="ECO:0000313" key="10">
    <source>
        <dbReference type="EMBL" id="PGU07847.1"/>
    </source>
</evidence>
<comment type="caution">
    <text evidence="10">The sequence shown here is derived from an EMBL/GenBank/DDBJ whole genome shotgun (WGS) entry which is preliminary data.</text>
</comment>
<keyword evidence="3 9" id="KW-0479">Metal-binding</keyword>
<dbReference type="Pfam" id="PF04199">
    <property type="entry name" value="Cyclase"/>
    <property type="match status" value="1"/>
</dbReference>
<dbReference type="GO" id="GO:0008270">
    <property type="term" value="F:zinc ion binding"/>
    <property type="evidence" value="ECO:0007669"/>
    <property type="project" value="UniProtKB-UniRule"/>
</dbReference>
<dbReference type="FunFam" id="3.50.30.50:FF:000001">
    <property type="entry name" value="Kynurenine formamidase"/>
    <property type="match status" value="1"/>
</dbReference>
<evidence type="ECO:0000256" key="5">
    <source>
        <dbReference type="ARBA" id="ARBA00022833"/>
    </source>
</evidence>
<protein>
    <recommendedName>
        <fullName evidence="9">Kynurenine formamidase</fullName>
        <shortName evidence="9">KFA</shortName>
        <shortName evidence="9">KFase</shortName>
        <ecNumber evidence="9">3.5.1.9</ecNumber>
    </recommendedName>
    <alternativeName>
        <fullName evidence="9">Arylformamidase</fullName>
    </alternativeName>
    <alternativeName>
        <fullName evidence="9">N-formylkynurenine formamidase</fullName>
        <shortName evidence="9">FKF</shortName>
    </alternativeName>
</protein>
<dbReference type="InterPro" id="IPR017484">
    <property type="entry name" value="Kynurenine_formamidase_bac"/>
</dbReference>
<reference evidence="10 11" key="1">
    <citation type="submission" date="2017-09" db="EMBL/GenBank/DDBJ databases">
        <title>Large-scale bioinformatics analysis of Bacillus genomes uncovers conserved roles of natural products in bacterial physiology.</title>
        <authorList>
            <consortium name="Agbiome Team Llc"/>
            <person name="Bleich R.M."/>
            <person name="Grubbs K.J."/>
            <person name="Santa Maria K.C."/>
            <person name="Allen S.E."/>
            <person name="Farag S."/>
            <person name="Shank E.A."/>
            <person name="Bowers A."/>
        </authorList>
    </citation>
    <scope>NUCLEOTIDE SEQUENCE [LARGE SCALE GENOMIC DNA]</scope>
    <source>
        <strain evidence="10 11">AFS040105</strain>
    </source>
</reference>
<dbReference type="GO" id="GO:0004328">
    <property type="term" value="F:formamidase activity"/>
    <property type="evidence" value="ECO:0007669"/>
    <property type="project" value="InterPro"/>
</dbReference>
<comment type="subunit">
    <text evidence="2 9">Homodimer.</text>
</comment>
<evidence type="ECO:0000256" key="2">
    <source>
        <dbReference type="ARBA" id="ARBA00011738"/>
    </source>
</evidence>
<accession>A0A2C1MAX8</accession>
<feature type="binding site" evidence="9">
    <location>
        <position position="50"/>
    </location>
    <ligand>
        <name>Zn(2+)</name>
        <dbReference type="ChEBI" id="CHEBI:29105"/>
        <label>1</label>
    </ligand>
</feature>
<gene>
    <name evidence="9 10" type="primary">kynB</name>
    <name evidence="10" type="ORF">COD19_01020</name>
</gene>
<dbReference type="PANTHER" id="PTHR31118">
    <property type="entry name" value="CYCLASE-LIKE PROTEIN 2"/>
    <property type="match status" value="1"/>
</dbReference>
<dbReference type="Gene3D" id="3.50.30.50">
    <property type="entry name" value="Putative cyclase"/>
    <property type="match status" value="1"/>
</dbReference>
<evidence type="ECO:0000256" key="8">
    <source>
        <dbReference type="ARBA" id="ARBA00060547"/>
    </source>
</evidence>
<organism evidence="10 11">
    <name type="scientific">Bacillus cereus</name>
    <dbReference type="NCBI Taxonomy" id="1396"/>
    <lineage>
        <taxon>Bacteria</taxon>
        <taxon>Bacillati</taxon>
        <taxon>Bacillota</taxon>
        <taxon>Bacilli</taxon>
        <taxon>Bacillales</taxon>
        <taxon>Bacillaceae</taxon>
        <taxon>Bacillus</taxon>
        <taxon>Bacillus cereus group</taxon>
    </lineage>
</organism>
<feature type="binding site" evidence="9">
    <location>
        <position position="20"/>
    </location>
    <ligand>
        <name>substrate</name>
    </ligand>
</feature>
<dbReference type="GO" id="GO:0004061">
    <property type="term" value="F:arylformamidase activity"/>
    <property type="evidence" value="ECO:0007669"/>
    <property type="project" value="UniProtKB-UniRule"/>
</dbReference>
<dbReference type="NCBIfam" id="TIGR03035">
    <property type="entry name" value="trp_arylform"/>
    <property type="match status" value="1"/>
</dbReference>
<dbReference type="HAMAP" id="MF_01969">
    <property type="entry name" value="KynB"/>
    <property type="match status" value="1"/>
</dbReference>
<name>A0A2C1MAX8_BACCE</name>
<dbReference type="InterPro" id="IPR007325">
    <property type="entry name" value="KFase/CYL"/>
</dbReference>
<evidence type="ECO:0000313" key="11">
    <source>
        <dbReference type="Proteomes" id="UP000225766"/>
    </source>
</evidence>
<dbReference type="Proteomes" id="UP000225766">
    <property type="component" value="Unassembled WGS sequence"/>
</dbReference>
<dbReference type="AlphaFoldDB" id="A0A2C1MAX8"/>
<dbReference type="EMBL" id="NUMG01000001">
    <property type="protein sequence ID" value="PGU07847.1"/>
    <property type="molecule type" value="Genomic_DNA"/>
</dbReference>
<feature type="binding site" evidence="9">
    <location>
        <position position="56"/>
    </location>
    <ligand>
        <name>Zn(2+)</name>
        <dbReference type="ChEBI" id="CHEBI:29105"/>
        <label>2</label>
    </ligand>
</feature>